<feature type="compositionally biased region" description="Basic and acidic residues" evidence="2">
    <location>
        <begin position="614"/>
        <end position="631"/>
    </location>
</feature>
<accession>A0A0G4ELX8</accession>
<protein>
    <recommendedName>
        <fullName evidence="3">TATA element modulatory factor 1 TATA binding domain-containing protein</fullName>
    </recommendedName>
</protein>
<dbReference type="EMBL" id="CDMY01000270">
    <property type="protein sequence ID" value="CEL98429.1"/>
    <property type="molecule type" value="Genomic_DNA"/>
</dbReference>
<feature type="compositionally biased region" description="Pro residues" evidence="2">
    <location>
        <begin position="956"/>
        <end position="973"/>
    </location>
</feature>
<dbReference type="PANTHER" id="PTHR46515">
    <property type="entry name" value="TATA ELEMENT MODULATORY FACTOR TMF1"/>
    <property type="match status" value="1"/>
</dbReference>
<feature type="coiled-coil region" evidence="1">
    <location>
        <begin position="1020"/>
        <end position="1099"/>
    </location>
</feature>
<feature type="region of interest" description="Disordered" evidence="2">
    <location>
        <begin position="684"/>
        <end position="706"/>
    </location>
</feature>
<feature type="compositionally biased region" description="Basic and acidic residues" evidence="2">
    <location>
        <begin position="494"/>
        <end position="504"/>
    </location>
</feature>
<feature type="region of interest" description="Disordered" evidence="2">
    <location>
        <begin position="83"/>
        <end position="511"/>
    </location>
</feature>
<feature type="compositionally biased region" description="Basic and acidic residues" evidence="2">
    <location>
        <begin position="856"/>
        <end position="887"/>
    </location>
</feature>
<dbReference type="Proteomes" id="UP000041254">
    <property type="component" value="Unassembled WGS sequence"/>
</dbReference>
<dbReference type="PANTHER" id="PTHR46515:SF1">
    <property type="entry name" value="TATA ELEMENT MODULATORY FACTOR"/>
    <property type="match status" value="1"/>
</dbReference>
<dbReference type="InParanoid" id="A0A0G4ELX8"/>
<feature type="region of interest" description="Disordered" evidence="2">
    <location>
        <begin position="610"/>
        <end position="657"/>
    </location>
</feature>
<sequence length="1119" mass="121088">MKTFLDRAVTAAKSVKERVEREFDDAIKDGAEKPSGSRSAALAKQHTHQQQSPSPLRQAPAQLESAKEVGKHLWKGVGTFLSSQFNEPGADMGDGPDAFIGDPGEMSGFMHLGRQEAPKPPPPKPPPTDEGPPAQASMAMPSMPPHPLMPRPPAASHQSNGVPKLPRPPAMSQGHAAHGTHSAERPTDGQTGKNVSPVRAELIKPSASAVTKPAPAPPAAAAAAGSAKVSSLIDIDLDETPQTKVGDSRPPVKSSLGALLEEPSPSAFGAVGGWDTEDLFAPKDPTPTAAQPPQPPPPPPVTSSPSSSSSPVTLRTAVSHPLGGPSLDVPQSDDVAKQDEKIDDVPVTEVPTASGPQEGDKVAEDAPLLDLYATEEEPKVVEEAGAGDSPTLAADDDEGGLVGAGREAMLMAAEDTPPQVPFLSDQGPEDDQHDEPTAELPASPPSDDIAQDTQALIKASDEPTEASPPPWSPPPTQAPEPQAPMEATAVSQGDGREEGEGHEAVEEDKLEGQELAELRECLRARDDRIQRLESELRQTEETLREREKQLEKKAVQLSEVLDGASQTDSYIRRVQELEDQVSSLEATKATHLSDMEKLTSENDALKAELASASENHEGALQEGHRMSKELGETQARYRKAKKDLDAADRRAEQLTGQVSGLQKRVDTLQQEAADKTALETKLAELESDAQKSQGQLEAAKRDAADAKQKLTDLTKRYKEASAATQGFNQTKDALETLQREKVELLEVNQELQERIQDVHAQMSTLERSHEETVKNLRAEAAHYAAHLEVAQADFAKATAPFVARVTEVEERLKNERERLHSQLSSRDVELQEVKQKLSEASLRLQQTDAALTQLKMDAKDKDDERREAQRDARSARAELESTKEEMARLQTEMSQLRRSVDTKQGEVDAAKEAHQQEAKKLRKQLDDAAATLKMESERSEALSKQLAHLRSTLSQPPTPTSPQPSPFDSPPGGRPERGMTSDSLGDLGSPRSSGPLASLGTGPLPHPTELFNGTEESRQLLRLRADLRLAQEQKEEFEKACVRLAHETDQLKHKLSDYEELKGELSGLQQKFEGALQCIGELTESLDEQRDVVEMYRKQVNQYFATKDGAGTGDPATAK</sequence>
<evidence type="ECO:0000313" key="4">
    <source>
        <dbReference type="EMBL" id="CEL98429.1"/>
    </source>
</evidence>
<dbReference type="Gene3D" id="1.10.287.1490">
    <property type="match status" value="1"/>
</dbReference>
<organism evidence="4 5">
    <name type="scientific">Vitrella brassicaformis (strain CCMP3155)</name>
    <dbReference type="NCBI Taxonomy" id="1169540"/>
    <lineage>
        <taxon>Eukaryota</taxon>
        <taxon>Sar</taxon>
        <taxon>Alveolata</taxon>
        <taxon>Colpodellida</taxon>
        <taxon>Vitrellaceae</taxon>
        <taxon>Vitrella</taxon>
    </lineage>
</organism>
<feature type="region of interest" description="Disordered" evidence="2">
    <location>
        <begin position="25"/>
        <end position="68"/>
    </location>
</feature>
<evidence type="ECO:0000256" key="1">
    <source>
        <dbReference type="SAM" id="Coils"/>
    </source>
</evidence>
<dbReference type="AlphaFoldDB" id="A0A0G4ELX8"/>
<name>A0A0G4ELX8_VITBC</name>
<reference evidence="4 5" key="1">
    <citation type="submission" date="2014-11" db="EMBL/GenBank/DDBJ databases">
        <authorList>
            <person name="Zhu J."/>
            <person name="Qi W."/>
            <person name="Song R."/>
        </authorList>
    </citation>
    <scope>NUCLEOTIDE SEQUENCE [LARGE SCALE GENOMIC DNA]</scope>
</reference>
<evidence type="ECO:0000256" key="2">
    <source>
        <dbReference type="SAM" id="MobiDB-lite"/>
    </source>
</evidence>
<feature type="domain" description="TATA element modulatory factor 1 TATA binding" evidence="3">
    <location>
        <begin position="1021"/>
        <end position="1102"/>
    </location>
</feature>
<proteinExistence type="predicted"/>
<feature type="compositionally biased region" description="Pro residues" evidence="2">
    <location>
        <begin position="118"/>
        <end position="130"/>
    </location>
</feature>
<gene>
    <name evidence="4" type="ORF">Vbra_12480</name>
</gene>
<dbReference type="OMA" id="AKEWASM"/>
<dbReference type="GO" id="GO:0005783">
    <property type="term" value="C:endoplasmic reticulum"/>
    <property type="evidence" value="ECO:0007669"/>
    <property type="project" value="TreeGrafter"/>
</dbReference>
<dbReference type="GO" id="GO:0005794">
    <property type="term" value="C:Golgi apparatus"/>
    <property type="evidence" value="ECO:0007669"/>
    <property type="project" value="TreeGrafter"/>
</dbReference>
<feature type="compositionally biased region" description="Low complexity" evidence="2">
    <location>
        <begin position="303"/>
        <end position="313"/>
    </location>
</feature>
<feature type="compositionally biased region" description="Pro residues" evidence="2">
    <location>
        <begin position="290"/>
        <end position="302"/>
    </location>
</feature>
<feature type="compositionally biased region" description="Basic and acidic residues" evidence="2">
    <location>
        <begin position="642"/>
        <end position="652"/>
    </location>
</feature>
<dbReference type="InterPro" id="IPR022091">
    <property type="entry name" value="TMF_TATA-bd"/>
</dbReference>
<dbReference type="Pfam" id="PF12325">
    <property type="entry name" value="TMF_TATA_bd"/>
    <property type="match status" value="1"/>
</dbReference>
<dbReference type="InterPro" id="IPR052602">
    <property type="entry name" value="Growth_transcription_reg"/>
</dbReference>
<feature type="compositionally biased region" description="Low complexity" evidence="2">
    <location>
        <begin position="204"/>
        <end position="231"/>
    </location>
</feature>
<feature type="compositionally biased region" description="Basic and acidic residues" evidence="2">
    <location>
        <begin position="898"/>
        <end position="926"/>
    </location>
</feature>
<keyword evidence="5" id="KW-1185">Reference proteome</keyword>
<keyword evidence="1" id="KW-0175">Coiled coil</keyword>
<dbReference type="VEuPathDB" id="CryptoDB:Vbra_12480"/>
<feature type="compositionally biased region" description="Pro residues" evidence="2">
    <location>
        <begin position="142"/>
        <end position="153"/>
    </location>
</feature>
<dbReference type="SUPFAM" id="SSF57997">
    <property type="entry name" value="Tropomyosin"/>
    <property type="match status" value="1"/>
</dbReference>
<feature type="compositionally biased region" description="Basic and acidic residues" evidence="2">
    <location>
        <begin position="334"/>
        <end position="344"/>
    </location>
</feature>
<feature type="compositionally biased region" description="Pro residues" evidence="2">
    <location>
        <begin position="466"/>
        <end position="482"/>
    </location>
</feature>
<evidence type="ECO:0000259" key="3">
    <source>
        <dbReference type="Pfam" id="PF12325"/>
    </source>
</evidence>
<feature type="compositionally biased region" description="Low complexity" evidence="2">
    <location>
        <begin position="132"/>
        <end position="141"/>
    </location>
</feature>
<feature type="region of interest" description="Disordered" evidence="2">
    <location>
        <begin position="855"/>
        <end position="1015"/>
    </location>
</feature>
<dbReference type="STRING" id="1169540.A0A0G4ELX8"/>
<evidence type="ECO:0000313" key="5">
    <source>
        <dbReference type="Proteomes" id="UP000041254"/>
    </source>
</evidence>